<reference evidence="8" key="2">
    <citation type="submission" date="2025-09" db="UniProtKB">
        <authorList>
            <consortium name="Ensembl"/>
        </authorList>
    </citation>
    <scope>IDENTIFICATION</scope>
</reference>
<dbReference type="FunFam" id="2.40.10.10:FF:000010">
    <property type="entry name" value="Kallikrein related peptidase 11"/>
    <property type="match status" value="1"/>
</dbReference>
<keyword evidence="3 6" id="KW-0378">Hydrolase</keyword>
<keyword evidence="4 6" id="KW-0720">Serine protease</keyword>
<dbReference type="GO" id="GO:0031638">
    <property type="term" value="P:zymogen activation"/>
    <property type="evidence" value="ECO:0007669"/>
    <property type="project" value="TreeGrafter"/>
</dbReference>
<evidence type="ECO:0000256" key="2">
    <source>
        <dbReference type="ARBA" id="ARBA00022670"/>
    </source>
</evidence>
<evidence type="ECO:0000259" key="7">
    <source>
        <dbReference type="PROSITE" id="PS50240"/>
    </source>
</evidence>
<name>A0A8C6W2R3_NANGA</name>
<dbReference type="PANTHER" id="PTHR24271:SF47">
    <property type="entry name" value="KALLIKREIN-1"/>
    <property type="match status" value="1"/>
</dbReference>
<keyword evidence="9" id="KW-1185">Reference proteome</keyword>
<dbReference type="SMART" id="SM00020">
    <property type="entry name" value="Tryp_SPc"/>
    <property type="match status" value="1"/>
</dbReference>
<dbReference type="InterPro" id="IPR009003">
    <property type="entry name" value="Peptidase_S1_PA"/>
</dbReference>
<comment type="similarity">
    <text evidence="1">Belongs to the peptidase S1 family. Snake venom subfamily.</text>
</comment>
<dbReference type="PANTHER" id="PTHR24271">
    <property type="entry name" value="KALLIKREIN-RELATED"/>
    <property type="match status" value="1"/>
</dbReference>
<dbReference type="InterPro" id="IPR001254">
    <property type="entry name" value="Trypsin_dom"/>
</dbReference>
<dbReference type="SUPFAM" id="SSF50494">
    <property type="entry name" value="Trypsin-like serine proteases"/>
    <property type="match status" value="1"/>
</dbReference>
<dbReference type="Proteomes" id="UP000694381">
    <property type="component" value="Unassembled WGS sequence"/>
</dbReference>
<dbReference type="PRINTS" id="PR00722">
    <property type="entry name" value="CHYMOTRYPSIN"/>
</dbReference>
<feature type="domain" description="Peptidase S1" evidence="7">
    <location>
        <begin position="9"/>
        <end position="238"/>
    </location>
</feature>
<protein>
    <submittedName>
        <fullName evidence="8">Kallikrein-1-like</fullName>
    </submittedName>
</protein>
<accession>A0A8C6W2R3</accession>
<dbReference type="GO" id="GO:0030141">
    <property type="term" value="C:secretory granule"/>
    <property type="evidence" value="ECO:0007669"/>
    <property type="project" value="TreeGrafter"/>
</dbReference>
<evidence type="ECO:0000313" key="8">
    <source>
        <dbReference type="Ensembl" id="ENSNGAP00000003657.1"/>
    </source>
</evidence>
<gene>
    <name evidence="8" type="primary">LOC103743764</name>
</gene>
<dbReference type="InterPro" id="IPR001314">
    <property type="entry name" value="Peptidase_S1A"/>
</dbReference>
<dbReference type="InterPro" id="IPR033116">
    <property type="entry name" value="TRYPSIN_SER"/>
</dbReference>
<evidence type="ECO:0000256" key="4">
    <source>
        <dbReference type="ARBA" id="ARBA00022825"/>
    </source>
</evidence>
<dbReference type="Ensembl" id="ENSNGAT00000005415.1">
    <property type="protein sequence ID" value="ENSNGAP00000003657.1"/>
    <property type="gene ID" value="ENSNGAG00000004337.1"/>
</dbReference>
<dbReference type="GO" id="GO:0004252">
    <property type="term" value="F:serine-type endopeptidase activity"/>
    <property type="evidence" value="ECO:0007669"/>
    <property type="project" value="InterPro"/>
</dbReference>
<evidence type="ECO:0000256" key="1">
    <source>
        <dbReference type="ARBA" id="ARBA00009228"/>
    </source>
</evidence>
<evidence type="ECO:0000256" key="3">
    <source>
        <dbReference type="ARBA" id="ARBA00022801"/>
    </source>
</evidence>
<dbReference type="AlphaFoldDB" id="A0A8C6W2R3"/>
<dbReference type="Gene3D" id="2.40.10.10">
    <property type="entry name" value="Trypsin-like serine proteases"/>
    <property type="match status" value="2"/>
</dbReference>
<dbReference type="GO" id="GO:0003073">
    <property type="term" value="P:regulation of systemic arterial blood pressure"/>
    <property type="evidence" value="ECO:0007669"/>
    <property type="project" value="TreeGrafter"/>
</dbReference>
<dbReference type="GeneTree" id="ENSGT01020000230389"/>
<keyword evidence="5" id="KW-1015">Disulfide bond</keyword>
<keyword evidence="2 6" id="KW-0645">Protease</keyword>
<proteinExistence type="inferred from homology"/>
<dbReference type="InterPro" id="IPR018114">
    <property type="entry name" value="TRYPSIN_HIS"/>
</dbReference>
<evidence type="ECO:0000313" key="9">
    <source>
        <dbReference type="Proteomes" id="UP000694381"/>
    </source>
</evidence>
<sequence length="241" mass="26607">ATPSIQSRIIGGWECERHSQPWQVAVCHNNTFKCGGALIHPQWVLTATHCISNNYQLFLGRHSLSRPEHSGQRNYVSQSFPHPNFNMSLRNKQFPGADYSHDLMLLRLAWPVLITDTVKVVDLPTKDPKMGSSCFTSGWGSPSRSEILDSLQCVDLNILPNDNCGNTYLQKVTKFMLCTGHLKGGKATCQGDSGSPLVCNGVLQGIASWGAGSCSPHKFPSVFARLTLYLDWIRNTMVSNS</sequence>
<dbReference type="Pfam" id="PF00089">
    <property type="entry name" value="Trypsin"/>
    <property type="match status" value="1"/>
</dbReference>
<dbReference type="PROSITE" id="PS00135">
    <property type="entry name" value="TRYPSIN_SER"/>
    <property type="match status" value="1"/>
</dbReference>
<dbReference type="OMA" id="IGGWECE"/>
<reference evidence="8" key="1">
    <citation type="submission" date="2025-08" db="UniProtKB">
        <authorList>
            <consortium name="Ensembl"/>
        </authorList>
    </citation>
    <scope>IDENTIFICATION</scope>
</reference>
<dbReference type="PROSITE" id="PS50240">
    <property type="entry name" value="TRYPSIN_DOM"/>
    <property type="match status" value="1"/>
</dbReference>
<dbReference type="CDD" id="cd00190">
    <property type="entry name" value="Tryp_SPc"/>
    <property type="match status" value="1"/>
</dbReference>
<organism evidence="8 9">
    <name type="scientific">Nannospalax galili</name>
    <name type="common">Northern Israeli blind subterranean mole rat</name>
    <name type="synonym">Spalax galili</name>
    <dbReference type="NCBI Taxonomy" id="1026970"/>
    <lineage>
        <taxon>Eukaryota</taxon>
        <taxon>Metazoa</taxon>
        <taxon>Chordata</taxon>
        <taxon>Craniata</taxon>
        <taxon>Vertebrata</taxon>
        <taxon>Euteleostomi</taxon>
        <taxon>Mammalia</taxon>
        <taxon>Eutheria</taxon>
        <taxon>Euarchontoglires</taxon>
        <taxon>Glires</taxon>
        <taxon>Rodentia</taxon>
        <taxon>Myomorpha</taxon>
        <taxon>Muroidea</taxon>
        <taxon>Spalacidae</taxon>
        <taxon>Spalacinae</taxon>
        <taxon>Nannospalax</taxon>
    </lineage>
</organism>
<dbReference type="FunFam" id="2.40.10.10:FF:000021">
    <property type="entry name" value="Kallikrein 1"/>
    <property type="match status" value="1"/>
</dbReference>
<evidence type="ECO:0000256" key="5">
    <source>
        <dbReference type="ARBA" id="ARBA00023157"/>
    </source>
</evidence>
<dbReference type="PROSITE" id="PS00134">
    <property type="entry name" value="TRYPSIN_HIS"/>
    <property type="match status" value="1"/>
</dbReference>
<evidence type="ECO:0000256" key="6">
    <source>
        <dbReference type="RuleBase" id="RU363034"/>
    </source>
</evidence>
<dbReference type="InterPro" id="IPR043504">
    <property type="entry name" value="Peptidase_S1_PA_chymotrypsin"/>
</dbReference>